<organism evidence="1 2">
    <name type="scientific">Morganella morganii</name>
    <name type="common">Proteus morganii</name>
    <dbReference type="NCBI Taxonomy" id="582"/>
    <lineage>
        <taxon>Bacteria</taxon>
        <taxon>Pseudomonadati</taxon>
        <taxon>Pseudomonadota</taxon>
        <taxon>Gammaproteobacteria</taxon>
        <taxon>Enterobacterales</taxon>
        <taxon>Morganellaceae</taxon>
        <taxon>Morganella</taxon>
    </lineage>
</organism>
<gene>
    <name evidence="1" type="ORF">UA45_19840</name>
</gene>
<evidence type="ECO:0000313" key="2">
    <source>
        <dbReference type="Proteomes" id="UP000032582"/>
    </source>
</evidence>
<accession>A0A0D8L4V2</accession>
<protein>
    <submittedName>
        <fullName evidence="1">Uncharacterized protein</fullName>
    </submittedName>
</protein>
<comment type="caution">
    <text evidence="1">The sequence shown here is derived from an EMBL/GenBank/DDBJ whole genome shotgun (WGS) entry which is preliminary data.</text>
</comment>
<reference evidence="1 2" key="1">
    <citation type="submission" date="2015-02" db="EMBL/GenBank/DDBJ databases">
        <title>Whole genome shotgun sequencing of cultured foodborne pathogen.</title>
        <authorList>
            <person name="Timme R."/>
            <person name="Allard M.W."/>
            <person name="Strain E."/>
            <person name="Evans P.S."/>
            <person name="Brown E."/>
        </authorList>
    </citation>
    <scope>NUCLEOTIDE SEQUENCE [LARGE SCALE GENOMIC DNA]</scope>
    <source>
        <strain evidence="1 2">GCSL-TSO-24</strain>
    </source>
</reference>
<dbReference type="Proteomes" id="UP000032582">
    <property type="component" value="Unassembled WGS sequence"/>
</dbReference>
<evidence type="ECO:0000313" key="1">
    <source>
        <dbReference type="EMBL" id="KJF76196.1"/>
    </source>
</evidence>
<name>A0A0D8L4V2_MORMO</name>
<proteinExistence type="predicted"/>
<dbReference type="EMBL" id="JZSH01000382">
    <property type="protein sequence ID" value="KJF76196.1"/>
    <property type="molecule type" value="Genomic_DNA"/>
</dbReference>
<dbReference type="PATRIC" id="fig|582.24.peg.6317"/>
<dbReference type="AlphaFoldDB" id="A0A0D8L4V2"/>
<sequence>MDYFLTLPESDICSVLHKKSCLKFQQLKDTPYACVGYYWAEHEAAQKAMVIAQEAVVLCPTCMNENKKNYNEAIMLD</sequence>